<feature type="compositionally biased region" description="Basic and acidic residues" evidence="1">
    <location>
        <begin position="190"/>
        <end position="199"/>
    </location>
</feature>
<feature type="compositionally biased region" description="Basic and acidic residues" evidence="1">
    <location>
        <begin position="124"/>
        <end position="148"/>
    </location>
</feature>
<evidence type="ECO:0000313" key="2">
    <source>
        <dbReference type="EMBL" id="KAK3924498.1"/>
    </source>
</evidence>
<dbReference type="AlphaFoldDB" id="A0AAE1LLW7"/>
<protein>
    <submittedName>
        <fullName evidence="2">Protein PA-X</fullName>
    </submittedName>
</protein>
<feature type="compositionally biased region" description="Low complexity" evidence="1">
    <location>
        <begin position="202"/>
        <end position="222"/>
    </location>
</feature>
<dbReference type="Proteomes" id="UP001219518">
    <property type="component" value="Unassembled WGS sequence"/>
</dbReference>
<dbReference type="EMBL" id="JAHWGI010001190">
    <property type="protein sequence ID" value="KAK3924498.1"/>
    <property type="molecule type" value="Genomic_DNA"/>
</dbReference>
<comment type="caution">
    <text evidence="2">The sequence shown here is derived from an EMBL/GenBank/DDBJ whole genome shotgun (WGS) entry which is preliminary data.</text>
</comment>
<evidence type="ECO:0000313" key="3">
    <source>
        <dbReference type="Proteomes" id="UP001219518"/>
    </source>
</evidence>
<reference evidence="2" key="1">
    <citation type="submission" date="2021-07" db="EMBL/GenBank/DDBJ databases">
        <authorList>
            <person name="Catto M.A."/>
            <person name="Jacobson A."/>
            <person name="Kennedy G."/>
            <person name="Labadie P."/>
            <person name="Hunt B.G."/>
            <person name="Srinivasan R."/>
        </authorList>
    </citation>
    <scope>NUCLEOTIDE SEQUENCE</scope>
    <source>
        <strain evidence="2">PL_HMW_Pooled</strain>
        <tissue evidence="2">Head</tissue>
    </source>
</reference>
<keyword evidence="3" id="KW-1185">Reference proteome</keyword>
<reference evidence="2" key="2">
    <citation type="journal article" date="2023" name="BMC Genomics">
        <title>Pest status, molecular evolution, and epigenetic factors derived from the genome assembly of Frankliniella fusca, a thysanopteran phytovirus vector.</title>
        <authorList>
            <person name="Catto M.A."/>
            <person name="Labadie P.E."/>
            <person name="Jacobson A.L."/>
            <person name="Kennedy G.G."/>
            <person name="Srinivasan R."/>
            <person name="Hunt B.G."/>
        </authorList>
    </citation>
    <scope>NUCLEOTIDE SEQUENCE</scope>
    <source>
        <strain evidence="2">PL_HMW_Pooled</strain>
    </source>
</reference>
<sequence>MEWYLVYTEKDKSLSIIDASAIVSAGDRSQMKFLKVHDHVTFVYAGASYMGVILGMSDSRVEIDELAKAEKIRMKQGKKENVDSSVSAINQKRRSQPPVKYGESGFDGPPASKKVNNSRSNRRTLPEQDESTRKRILELNKARADKAMSHSIIKSVNNKSAEDDPSYKPDSDDASDGSSSSEMCDFVQDSIRRKEERVQLLKSAKNSAGSSKAESASTASASPTKEELRRQLEEYKLKLQAAYGEF</sequence>
<feature type="compositionally biased region" description="Basic and acidic residues" evidence="1">
    <location>
        <begin position="160"/>
        <end position="171"/>
    </location>
</feature>
<proteinExistence type="predicted"/>
<gene>
    <name evidence="2" type="ORF">KUF71_012520</name>
</gene>
<evidence type="ECO:0000256" key="1">
    <source>
        <dbReference type="SAM" id="MobiDB-lite"/>
    </source>
</evidence>
<name>A0AAE1LLW7_9NEOP</name>
<organism evidence="2 3">
    <name type="scientific">Frankliniella fusca</name>
    <dbReference type="NCBI Taxonomy" id="407009"/>
    <lineage>
        <taxon>Eukaryota</taxon>
        <taxon>Metazoa</taxon>
        <taxon>Ecdysozoa</taxon>
        <taxon>Arthropoda</taxon>
        <taxon>Hexapoda</taxon>
        <taxon>Insecta</taxon>
        <taxon>Pterygota</taxon>
        <taxon>Neoptera</taxon>
        <taxon>Paraneoptera</taxon>
        <taxon>Thysanoptera</taxon>
        <taxon>Terebrantia</taxon>
        <taxon>Thripoidea</taxon>
        <taxon>Thripidae</taxon>
        <taxon>Frankliniella</taxon>
    </lineage>
</organism>
<feature type="region of interest" description="Disordered" evidence="1">
    <location>
        <begin position="75"/>
        <end position="228"/>
    </location>
</feature>
<accession>A0AAE1LLW7</accession>